<evidence type="ECO:0000313" key="12">
    <source>
        <dbReference type="Proteomes" id="UP001187066"/>
    </source>
</evidence>
<keyword evidence="12" id="KW-1185">Reference proteome</keyword>
<evidence type="ECO:0000256" key="8">
    <source>
        <dbReference type="ARBA" id="ARBA00033135"/>
    </source>
</evidence>
<dbReference type="GO" id="GO:0008657">
    <property type="term" value="F:DNA topoisomerase type II (double strand cut, ATP-hydrolyzing) inhibitor activity"/>
    <property type="evidence" value="ECO:0007669"/>
    <property type="project" value="InterPro"/>
</dbReference>
<dbReference type="Gene3D" id="2.30.30.110">
    <property type="match status" value="1"/>
</dbReference>
<evidence type="ECO:0000256" key="1">
    <source>
        <dbReference type="ARBA" id="ARBA00005230"/>
    </source>
</evidence>
<evidence type="ECO:0000256" key="6">
    <source>
        <dbReference type="ARBA" id="ARBA00023163"/>
    </source>
</evidence>
<dbReference type="SUPFAM" id="SSF50118">
    <property type="entry name" value="Cell growth inhibitor/plasmid maintenance toxic component"/>
    <property type="match status" value="1"/>
</dbReference>
<dbReference type="AlphaFoldDB" id="A0A3R9GDA8"/>
<dbReference type="GO" id="GO:0006276">
    <property type="term" value="P:plasmid maintenance"/>
    <property type="evidence" value="ECO:0007669"/>
    <property type="project" value="InterPro"/>
</dbReference>
<organism evidence="10 11">
    <name type="scientific">Atlantibacter subterraneus</name>
    <dbReference type="NCBI Taxonomy" id="255519"/>
    <lineage>
        <taxon>Bacteria</taxon>
        <taxon>Pseudomonadati</taxon>
        <taxon>Pseudomonadota</taxon>
        <taxon>Gammaproteobacteria</taxon>
        <taxon>Enterobacterales</taxon>
        <taxon>Enterobacteriaceae</taxon>
        <taxon>Atlantibacter</taxon>
    </lineage>
</organism>
<proteinExistence type="inferred from homology"/>
<evidence type="ECO:0000256" key="3">
    <source>
        <dbReference type="ARBA" id="ARBA00022491"/>
    </source>
</evidence>
<keyword evidence="6" id="KW-0804">Transcription</keyword>
<keyword evidence="3" id="KW-0678">Repressor</keyword>
<dbReference type="Proteomes" id="UP001187066">
    <property type="component" value="Unassembled WGS sequence"/>
</dbReference>
<dbReference type="InterPro" id="IPR011067">
    <property type="entry name" value="Plasmid_toxin/cell-grow_inhib"/>
</dbReference>
<evidence type="ECO:0000313" key="11">
    <source>
        <dbReference type="Proteomes" id="UP000275331"/>
    </source>
</evidence>
<gene>
    <name evidence="10" type="ORF">EGT71_06565</name>
    <name evidence="9" type="ORF">R4P48_05305</name>
</gene>
<dbReference type="Pfam" id="PF01845">
    <property type="entry name" value="CcdB"/>
    <property type="match status" value="1"/>
</dbReference>
<dbReference type="OrthoDB" id="9813510at2"/>
<evidence type="ECO:0000313" key="10">
    <source>
        <dbReference type="EMBL" id="RSE28041.1"/>
    </source>
</evidence>
<keyword evidence="4" id="KW-1277">Toxin-antitoxin system</keyword>
<dbReference type="GeneID" id="84663028"/>
<keyword evidence="5" id="KW-0805">Transcription regulation</keyword>
<protein>
    <recommendedName>
        <fullName evidence="2">Toxin CcdB</fullName>
    </recommendedName>
    <alternativeName>
        <fullName evidence="8">Cytotoxic protein CcdB</fullName>
    </alternativeName>
    <alternativeName>
        <fullName evidence="7">Protein LetD</fullName>
    </alternativeName>
</protein>
<comment type="caution">
    <text evidence="10">The sequence shown here is derived from an EMBL/GenBank/DDBJ whole genome shotgun (WGS) entry which is preliminary data.</text>
</comment>
<dbReference type="InterPro" id="IPR002712">
    <property type="entry name" value="CcdB"/>
</dbReference>
<reference evidence="9 12" key="2">
    <citation type="submission" date="2023-10" db="EMBL/GenBank/DDBJ databases">
        <authorList>
            <person name="Dale J."/>
        </authorList>
    </citation>
    <scope>NUCLEOTIDE SEQUENCE [LARGE SCALE GENOMIC DNA]</scope>
    <source>
        <strain evidence="9 12">2023EL-00970</strain>
    </source>
</reference>
<dbReference type="Proteomes" id="UP000275331">
    <property type="component" value="Unassembled WGS sequence"/>
</dbReference>
<name>A0A3R9GDA8_9ENTR</name>
<evidence type="ECO:0000256" key="5">
    <source>
        <dbReference type="ARBA" id="ARBA00023015"/>
    </source>
</evidence>
<dbReference type="EMBL" id="JAWLOF010000003">
    <property type="protein sequence ID" value="MDV7022096.1"/>
    <property type="molecule type" value="Genomic_DNA"/>
</dbReference>
<evidence type="ECO:0000256" key="4">
    <source>
        <dbReference type="ARBA" id="ARBA00022649"/>
    </source>
</evidence>
<reference evidence="10 11" key="1">
    <citation type="submission" date="2018-10" db="EMBL/GenBank/DDBJ databases">
        <title>Transmission dynamics of multidrug resistant bacteria on intensive care unit surfaces.</title>
        <authorList>
            <person name="D'Souza A.W."/>
            <person name="Potter R.F."/>
            <person name="Wallace M."/>
            <person name="Shupe A."/>
            <person name="Patel S."/>
            <person name="Sun S."/>
            <person name="Gul D."/>
            <person name="Kwon J.H."/>
            <person name="Andleeb S."/>
            <person name="Burnham C.-A.D."/>
            <person name="Dantas G."/>
        </authorList>
    </citation>
    <scope>NUCLEOTIDE SEQUENCE [LARGE SCALE GENOMIC DNA]</scope>
    <source>
        <strain evidence="10 11">AS_373</strain>
    </source>
</reference>
<dbReference type="EMBL" id="RHXB01000003">
    <property type="protein sequence ID" value="RSE28041.1"/>
    <property type="molecule type" value="Genomic_DNA"/>
</dbReference>
<accession>A0A3R9GDA8</accession>
<evidence type="ECO:0000313" key="9">
    <source>
        <dbReference type="EMBL" id="MDV7022096.1"/>
    </source>
</evidence>
<evidence type="ECO:0000256" key="7">
    <source>
        <dbReference type="ARBA" id="ARBA00029628"/>
    </source>
</evidence>
<dbReference type="RefSeq" id="WP_125292944.1">
    <property type="nucleotide sequence ID" value="NZ_CP100494.1"/>
</dbReference>
<comment type="similarity">
    <text evidence="1">Belongs to the CcdB toxin family.</text>
</comment>
<evidence type="ECO:0000256" key="2">
    <source>
        <dbReference type="ARBA" id="ARBA00015075"/>
    </source>
</evidence>
<sequence length="103" mass="11527">MQFTVYKNTGRMALYPYVLNVQSDIIGRRTTRIVIPLFPLEKYMGPLADRLTPIVTVGPEKFVLMTHELASIPEKALGEEICSITSQRDVIKSALDFLLDGIG</sequence>